<proteinExistence type="inferred from homology"/>
<organism evidence="4 5">
    <name type="scientific">Methylobrevis albus</name>
    <dbReference type="NCBI Taxonomy" id="2793297"/>
    <lineage>
        <taxon>Bacteria</taxon>
        <taxon>Pseudomonadati</taxon>
        <taxon>Pseudomonadota</taxon>
        <taxon>Alphaproteobacteria</taxon>
        <taxon>Hyphomicrobiales</taxon>
        <taxon>Pleomorphomonadaceae</taxon>
        <taxon>Methylobrevis</taxon>
    </lineage>
</organism>
<dbReference type="Gene3D" id="3.30.9.10">
    <property type="entry name" value="D-Amino Acid Oxidase, subunit A, domain 2"/>
    <property type="match status" value="2"/>
</dbReference>
<gene>
    <name evidence="4" type="ORF">I5731_07790</name>
</gene>
<dbReference type="InterPro" id="IPR036188">
    <property type="entry name" value="FAD/NAD-bd_sf"/>
</dbReference>
<dbReference type="SUPFAM" id="SSF51905">
    <property type="entry name" value="FAD/NAD(P)-binding domain"/>
    <property type="match status" value="1"/>
</dbReference>
<evidence type="ECO:0000259" key="3">
    <source>
        <dbReference type="Pfam" id="PF01266"/>
    </source>
</evidence>
<evidence type="ECO:0000256" key="2">
    <source>
        <dbReference type="ARBA" id="ARBA00023002"/>
    </source>
</evidence>
<dbReference type="AlphaFoldDB" id="A0A931I0X6"/>
<keyword evidence="2" id="KW-0560">Oxidoreductase</keyword>
<dbReference type="Pfam" id="PF01266">
    <property type="entry name" value="DAO"/>
    <property type="match status" value="1"/>
</dbReference>
<protein>
    <submittedName>
        <fullName evidence="4">FAD-binding oxidoreductase</fullName>
    </submittedName>
</protein>
<dbReference type="GO" id="GO:0005886">
    <property type="term" value="C:plasma membrane"/>
    <property type="evidence" value="ECO:0007669"/>
    <property type="project" value="TreeGrafter"/>
</dbReference>
<dbReference type="EMBL" id="JADZLT010000049">
    <property type="protein sequence ID" value="MBH0237717.1"/>
    <property type="molecule type" value="Genomic_DNA"/>
</dbReference>
<evidence type="ECO:0000313" key="5">
    <source>
        <dbReference type="Proteomes" id="UP000631694"/>
    </source>
</evidence>
<feature type="domain" description="FAD dependent oxidoreductase" evidence="3">
    <location>
        <begin position="20"/>
        <end position="413"/>
    </location>
</feature>
<accession>A0A931I0X6</accession>
<reference evidence="4" key="1">
    <citation type="submission" date="2020-12" db="EMBL/GenBank/DDBJ databases">
        <title>Methylobrevis albus sp. nov., isolated from fresh water lack sediment.</title>
        <authorList>
            <person name="Zou Q."/>
        </authorList>
    </citation>
    <scope>NUCLEOTIDE SEQUENCE</scope>
    <source>
        <strain evidence="4">L22</strain>
    </source>
</reference>
<dbReference type="Gene3D" id="3.50.50.60">
    <property type="entry name" value="FAD/NAD(P)-binding domain"/>
    <property type="match status" value="2"/>
</dbReference>
<dbReference type="GO" id="GO:0055130">
    <property type="term" value="P:D-alanine catabolic process"/>
    <property type="evidence" value="ECO:0007669"/>
    <property type="project" value="TreeGrafter"/>
</dbReference>
<dbReference type="GO" id="GO:0008718">
    <property type="term" value="F:D-amino-acid dehydrogenase activity"/>
    <property type="evidence" value="ECO:0007669"/>
    <property type="project" value="TreeGrafter"/>
</dbReference>
<dbReference type="RefSeq" id="WP_197311161.1">
    <property type="nucleotide sequence ID" value="NZ_JADZLT010000049.1"/>
</dbReference>
<comment type="caution">
    <text evidence="4">The sequence shown here is derived from an EMBL/GenBank/DDBJ whole genome shotgun (WGS) entry which is preliminary data.</text>
</comment>
<dbReference type="PANTHER" id="PTHR13847">
    <property type="entry name" value="SARCOSINE DEHYDROGENASE-RELATED"/>
    <property type="match status" value="1"/>
</dbReference>
<dbReference type="Proteomes" id="UP000631694">
    <property type="component" value="Unassembled WGS sequence"/>
</dbReference>
<evidence type="ECO:0000256" key="1">
    <source>
        <dbReference type="ARBA" id="ARBA00009410"/>
    </source>
</evidence>
<keyword evidence="5" id="KW-1185">Reference proteome</keyword>
<sequence>MMGPPIDPVETDTHLPSHVDVAIVGGGIIGICTALALVQRGLKVLVCEKGHLAGEQSSRNWGWCRAARRDPREIALAIAAVDMWADMNALVGAETGFRRTGTIFVCENDKDVAYYEDWLEHARPHQMSSHMIGADETAAILTGAGRRYHGAMWTPTDGRAEPQKAVPAIAAEVRRRGGLIVERCAVRGLDIAAGRVAGIVTERGRVAADTVVFAGGAWSRLFTLPLGIRLPQLKVQATVLRTGPVEGGPDGEGWLPGFAFRKRLDGGYTIANGRSNLYSIVPDSFRFAWDFLPALMLEFANLSLRLDGRFKEEFLNWRPAAMDRPSPFERVRTLDPEPVEWMNRQAFAAAGKAFPAFAKATIAQQWAGMIDATPDAVPVISGFDEIPGFYLATGFSGHGFGVGPAAGRLMADLVTGATPFTDPTDFRFTRFTDGSRPRPVTGV</sequence>
<dbReference type="PANTHER" id="PTHR13847:SF280">
    <property type="entry name" value="D-AMINO ACID DEHYDROGENASE"/>
    <property type="match status" value="1"/>
</dbReference>
<evidence type="ECO:0000313" key="4">
    <source>
        <dbReference type="EMBL" id="MBH0237717.1"/>
    </source>
</evidence>
<dbReference type="GO" id="GO:0005737">
    <property type="term" value="C:cytoplasm"/>
    <property type="evidence" value="ECO:0007669"/>
    <property type="project" value="TreeGrafter"/>
</dbReference>
<dbReference type="InterPro" id="IPR006076">
    <property type="entry name" value="FAD-dep_OxRdtase"/>
</dbReference>
<comment type="similarity">
    <text evidence="1">Belongs to the DadA oxidoreductase family.</text>
</comment>
<name>A0A931I0X6_9HYPH</name>